<name>A0A914DT66_9BILA</name>
<reference evidence="9" key="1">
    <citation type="submission" date="2022-11" db="UniProtKB">
        <authorList>
            <consortium name="WormBaseParasite"/>
        </authorList>
    </citation>
    <scope>IDENTIFICATION</scope>
</reference>
<evidence type="ECO:0000256" key="2">
    <source>
        <dbReference type="ARBA" id="ARBA00007278"/>
    </source>
</evidence>
<keyword evidence="5" id="KW-0687">Ribonucleoprotein</keyword>
<dbReference type="GO" id="GO:0002181">
    <property type="term" value="P:cytoplasmic translation"/>
    <property type="evidence" value="ECO:0007669"/>
    <property type="project" value="UniProtKB-ARBA"/>
</dbReference>
<dbReference type="InterPro" id="IPR036388">
    <property type="entry name" value="WH-like_DNA-bd_sf"/>
</dbReference>
<dbReference type="WBParaSite" id="ACRNAN_scaffold3578.g20268.t1">
    <property type="protein sequence ID" value="ACRNAN_scaffold3578.g20268.t1"/>
    <property type="gene ID" value="ACRNAN_scaffold3578.g20268"/>
</dbReference>
<accession>A0A914DT66</accession>
<dbReference type="GO" id="GO:0022627">
    <property type="term" value="C:cytosolic small ribosomal subunit"/>
    <property type="evidence" value="ECO:0007669"/>
    <property type="project" value="TreeGrafter"/>
</dbReference>
<protein>
    <submittedName>
        <fullName evidence="9">Plectin/S10 N-terminal domain-containing protein</fullName>
    </submittedName>
</protein>
<evidence type="ECO:0000256" key="4">
    <source>
        <dbReference type="ARBA" id="ARBA00022980"/>
    </source>
</evidence>
<feature type="region of interest" description="Disordered" evidence="6">
    <location>
        <begin position="115"/>
        <end position="144"/>
    </location>
</feature>
<dbReference type="InterPro" id="IPR037447">
    <property type="entry name" value="Ribosomal_eS10"/>
</dbReference>
<dbReference type="PANTHER" id="PTHR12146:SF0">
    <property type="entry name" value="RIBOSOMAL PROTEIN S10"/>
    <property type="match status" value="1"/>
</dbReference>
<comment type="subcellular location">
    <subcellularLocation>
        <location evidence="1">Cytoplasm</location>
    </subcellularLocation>
</comment>
<dbReference type="FunFam" id="1.10.10.10:FF:000025">
    <property type="entry name" value="40S ribosomal protein S10"/>
    <property type="match status" value="1"/>
</dbReference>
<dbReference type="GO" id="GO:0003723">
    <property type="term" value="F:RNA binding"/>
    <property type="evidence" value="ECO:0007669"/>
    <property type="project" value="TreeGrafter"/>
</dbReference>
<evidence type="ECO:0000313" key="9">
    <source>
        <dbReference type="WBParaSite" id="ACRNAN_scaffold3578.g20268.t1"/>
    </source>
</evidence>
<keyword evidence="4" id="KW-0689">Ribosomal protein</keyword>
<comment type="similarity">
    <text evidence="2">Belongs to the eukaryotic ribosomal protein eS10 family.</text>
</comment>
<dbReference type="Gene3D" id="1.10.10.10">
    <property type="entry name" value="Winged helix-like DNA-binding domain superfamily/Winged helix DNA-binding domain"/>
    <property type="match status" value="1"/>
</dbReference>
<dbReference type="AlphaFoldDB" id="A0A914DT66"/>
<dbReference type="Proteomes" id="UP000887540">
    <property type="component" value="Unplaced"/>
</dbReference>
<evidence type="ECO:0000256" key="3">
    <source>
        <dbReference type="ARBA" id="ARBA00022490"/>
    </source>
</evidence>
<keyword evidence="8" id="KW-1185">Reference proteome</keyword>
<evidence type="ECO:0000256" key="6">
    <source>
        <dbReference type="SAM" id="MobiDB-lite"/>
    </source>
</evidence>
<dbReference type="InterPro" id="IPR005326">
    <property type="entry name" value="Plectin_eS10_N"/>
</dbReference>
<dbReference type="GO" id="GO:0003735">
    <property type="term" value="F:structural constituent of ribosome"/>
    <property type="evidence" value="ECO:0007669"/>
    <property type="project" value="TreeGrafter"/>
</dbReference>
<evidence type="ECO:0000256" key="1">
    <source>
        <dbReference type="ARBA" id="ARBA00004496"/>
    </source>
</evidence>
<evidence type="ECO:0000256" key="5">
    <source>
        <dbReference type="ARBA" id="ARBA00023274"/>
    </source>
</evidence>
<dbReference type="Pfam" id="PF03501">
    <property type="entry name" value="S10_plectin"/>
    <property type="match status" value="1"/>
</dbReference>
<evidence type="ECO:0000313" key="8">
    <source>
        <dbReference type="Proteomes" id="UP000887540"/>
    </source>
</evidence>
<sequence length="144" mass="16259">MLMPQSDRKKIYERLFEDGVCIAKKDYNLKSHPEIEGVKNLHVIKAMKSLASRGHVSEQFIWRHYYFSLTDTGIVYLREFLGLAEEVVPGTHKPQKSDMRAKGFIEKQNRGFGRSEVDRGSYRGADADKVTEAGPGAVPVGGTW</sequence>
<dbReference type="PANTHER" id="PTHR12146">
    <property type="entry name" value="40S RIBOSOMAL PROTEIN S10"/>
    <property type="match status" value="1"/>
</dbReference>
<proteinExistence type="inferred from homology"/>
<evidence type="ECO:0000259" key="7">
    <source>
        <dbReference type="Pfam" id="PF03501"/>
    </source>
</evidence>
<keyword evidence="3" id="KW-0963">Cytoplasm</keyword>
<feature type="domain" description="Plectin/eS10 N-terminal" evidence="7">
    <location>
        <begin position="3"/>
        <end position="95"/>
    </location>
</feature>
<organism evidence="8 9">
    <name type="scientific">Acrobeloides nanus</name>
    <dbReference type="NCBI Taxonomy" id="290746"/>
    <lineage>
        <taxon>Eukaryota</taxon>
        <taxon>Metazoa</taxon>
        <taxon>Ecdysozoa</taxon>
        <taxon>Nematoda</taxon>
        <taxon>Chromadorea</taxon>
        <taxon>Rhabditida</taxon>
        <taxon>Tylenchina</taxon>
        <taxon>Cephalobomorpha</taxon>
        <taxon>Cephaloboidea</taxon>
        <taxon>Cephalobidae</taxon>
        <taxon>Acrobeloides</taxon>
    </lineage>
</organism>
<feature type="compositionally biased region" description="Basic and acidic residues" evidence="6">
    <location>
        <begin position="115"/>
        <end position="131"/>
    </location>
</feature>